<evidence type="ECO:0000259" key="2">
    <source>
        <dbReference type="Pfam" id="PF02517"/>
    </source>
</evidence>
<accession>A0A1H7UX81</accession>
<name>A0A1H7UX81_HALLR</name>
<dbReference type="PANTHER" id="PTHR36435:SF1">
    <property type="entry name" value="CAAX AMINO TERMINAL PROTEASE FAMILY PROTEIN"/>
    <property type="match status" value="1"/>
</dbReference>
<keyword evidence="1" id="KW-0472">Membrane</keyword>
<dbReference type="AlphaFoldDB" id="A0A1H7UX81"/>
<dbReference type="GO" id="GO:0080120">
    <property type="term" value="P:CAAX-box protein maturation"/>
    <property type="evidence" value="ECO:0007669"/>
    <property type="project" value="UniProtKB-ARBA"/>
</dbReference>
<evidence type="ECO:0000313" key="3">
    <source>
        <dbReference type="EMBL" id="SEM01533.1"/>
    </source>
</evidence>
<feature type="transmembrane region" description="Helical" evidence="1">
    <location>
        <begin position="106"/>
        <end position="127"/>
    </location>
</feature>
<feature type="domain" description="CAAX prenyl protease 2/Lysostaphin resistance protein A-like" evidence="2">
    <location>
        <begin position="150"/>
        <end position="245"/>
    </location>
</feature>
<feature type="transmembrane region" description="Helical" evidence="1">
    <location>
        <begin position="25"/>
        <end position="48"/>
    </location>
</feature>
<reference evidence="3 4" key="1">
    <citation type="submission" date="2016-10" db="EMBL/GenBank/DDBJ databases">
        <authorList>
            <person name="de Groot N.N."/>
        </authorList>
    </citation>
    <scope>NUCLEOTIDE SEQUENCE [LARGE SCALE GENOMIC DNA]</scope>
    <source>
        <strain evidence="3 4">CDM_5</strain>
    </source>
</reference>
<protein>
    <recommendedName>
        <fullName evidence="2">CAAX prenyl protease 2/Lysostaphin resistance protein A-like domain-containing protein</fullName>
    </recommendedName>
</protein>
<gene>
    <name evidence="3" type="ORF">SAMN04488691_11510</name>
</gene>
<feature type="transmembrane region" description="Helical" evidence="1">
    <location>
        <begin position="60"/>
        <end position="86"/>
    </location>
</feature>
<feature type="transmembrane region" description="Helical" evidence="1">
    <location>
        <begin position="210"/>
        <end position="227"/>
    </location>
</feature>
<organism evidence="3 4">
    <name type="scientific">Haloferax larsenii</name>
    <dbReference type="NCBI Taxonomy" id="302484"/>
    <lineage>
        <taxon>Archaea</taxon>
        <taxon>Methanobacteriati</taxon>
        <taxon>Methanobacteriota</taxon>
        <taxon>Stenosarchaea group</taxon>
        <taxon>Halobacteria</taxon>
        <taxon>Halobacteriales</taxon>
        <taxon>Haloferacaceae</taxon>
        <taxon>Haloferax</taxon>
    </lineage>
</organism>
<dbReference type="Proteomes" id="UP000183894">
    <property type="component" value="Unassembled WGS sequence"/>
</dbReference>
<feature type="transmembrane region" description="Helical" evidence="1">
    <location>
        <begin position="148"/>
        <end position="164"/>
    </location>
</feature>
<dbReference type="GO" id="GO:0004175">
    <property type="term" value="F:endopeptidase activity"/>
    <property type="evidence" value="ECO:0007669"/>
    <property type="project" value="UniProtKB-ARBA"/>
</dbReference>
<evidence type="ECO:0000256" key="1">
    <source>
        <dbReference type="SAM" id="Phobius"/>
    </source>
</evidence>
<dbReference type="InterPro" id="IPR052710">
    <property type="entry name" value="CAAX_protease"/>
</dbReference>
<dbReference type="EMBL" id="FOAD01000015">
    <property type="protein sequence ID" value="SEM01533.1"/>
    <property type="molecule type" value="Genomic_DNA"/>
</dbReference>
<feature type="transmembrane region" description="Helical" evidence="1">
    <location>
        <begin position="233"/>
        <end position="255"/>
    </location>
</feature>
<feature type="transmembrane region" description="Helical" evidence="1">
    <location>
        <begin position="184"/>
        <end position="203"/>
    </location>
</feature>
<dbReference type="Pfam" id="PF02517">
    <property type="entry name" value="Rce1-like"/>
    <property type="match status" value="1"/>
</dbReference>
<sequence>MREGFSRQGSYHSLVVTTTRLFDSVWSLAAALTVGGGGLLVGTVLVIVTQLTMVSAGIELTPFMLIVMSLILLQGIAFGGVALLYARFRGFGIDHFGVRVPSLREVAAIVLGYVLALGAAFTGAFLIQTIGVEAGSNQVTEIATQDPEVLLLLVPASFLLIGPGEELLFRGVVQNRIRESFGPVPGIALASAIFAAIHFVALTGGASARLVTIGILFFPSLVFGTAYELTDNLVVPALIHGTYNATLFTIAYIAFKLMEMNPDAMPSVLFF</sequence>
<proteinExistence type="predicted"/>
<dbReference type="PANTHER" id="PTHR36435">
    <property type="entry name" value="SLR1288 PROTEIN"/>
    <property type="match status" value="1"/>
</dbReference>
<evidence type="ECO:0000313" key="4">
    <source>
        <dbReference type="Proteomes" id="UP000183894"/>
    </source>
</evidence>
<dbReference type="InterPro" id="IPR003675">
    <property type="entry name" value="Rce1/LyrA-like_dom"/>
</dbReference>
<keyword evidence="1" id="KW-1133">Transmembrane helix</keyword>
<keyword evidence="1" id="KW-0812">Transmembrane</keyword>